<dbReference type="Pfam" id="PF13176">
    <property type="entry name" value="TPR_7"/>
    <property type="match status" value="2"/>
</dbReference>
<sequence>MSAGSLWLDSQHEARSLVRRDTTVPPLDDLGMADRLTAIDEGNTVEIFEFFVQDLFEIGKMYCGGSELVDPVKKKSALTQFGVARIGVENYILSEDATARLNPSDVPVSVLEKVLDWKSWRLLCAIGDLPAHSLVRGYEEEGRVEEALRGYEEVLRVRRKRLGAERVGRQDDAFVRLSCLLRQTGRFDEAMERYRQLLNDLVGEGGNRNSKLAQNLVVKEMILLLQEEKWRRERYEEILEIIRACFEDRQVSDFADMAGRALGEEGKDEEERLKKVKNFFGDESPEIPRFLKSEAEAFEKLGLRKVAIKTLKEALRLHKKLHGESSCEYMDTLLMISQMLEAEGSNKEAVERLNERLVLQKRHHGENSCEAADTLLKISQLLEKEGRYGEAIVNLEQRLSMQKVVDSRDNRQAADLAADTLAMISRIYEREGKWEDAARKLEERLQMQKKIDRESRHEDNKSPLQISEILKVGERKELAKRLKERLEMPTKLRSGEGVEVAETLLSISQILESPGREDEALKRCEETLYLRMKVCLPGASRVDVRLLKKSVQLLERQQNGERRQ</sequence>
<dbReference type="AlphaFoldDB" id="A0A0G4HKA4"/>
<accession>A0A0G4HKA4</accession>
<gene>
    <name evidence="3" type="ORF">Cvel_28488</name>
</gene>
<dbReference type="PhylomeDB" id="A0A0G4HKA4"/>
<dbReference type="PANTHER" id="PTHR45641:SF19">
    <property type="entry name" value="NEPHROCYSTIN-3"/>
    <property type="match status" value="1"/>
</dbReference>
<dbReference type="EMBL" id="CDMZ01002977">
    <property type="protein sequence ID" value="CEM44630.1"/>
    <property type="molecule type" value="Genomic_DNA"/>
</dbReference>
<name>A0A0G4HKA4_9ALVE</name>
<dbReference type="SUPFAM" id="SSF48452">
    <property type="entry name" value="TPR-like"/>
    <property type="match status" value="2"/>
</dbReference>
<evidence type="ECO:0000313" key="3">
    <source>
        <dbReference type="EMBL" id="CEM44630.1"/>
    </source>
</evidence>
<organism evidence="3">
    <name type="scientific">Chromera velia CCMP2878</name>
    <dbReference type="NCBI Taxonomy" id="1169474"/>
    <lineage>
        <taxon>Eukaryota</taxon>
        <taxon>Sar</taxon>
        <taxon>Alveolata</taxon>
        <taxon>Colpodellida</taxon>
        <taxon>Chromeraceae</taxon>
        <taxon>Chromera</taxon>
    </lineage>
</organism>
<reference evidence="3" key="1">
    <citation type="submission" date="2014-11" db="EMBL/GenBank/DDBJ databases">
        <authorList>
            <person name="Otto D Thomas"/>
            <person name="Naeem Raeece"/>
        </authorList>
    </citation>
    <scope>NUCLEOTIDE SEQUENCE</scope>
</reference>
<dbReference type="Gene3D" id="1.25.40.10">
    <property type="entry name" value="Tetratricopeptide repeat domain"/>
    <property type="match status" value="2"/>
</dbReference>
<dbReference type="PANTHER" id="PTHR45641">
    <property type="entry name" value="TETRATRICOPEPTIDE REPEAT PROTEIN (AFU_ORTHOLOGUE AFUA_6G03870)"/>
    <property type="match status" value="1"/>
</dbReference>
<keyword evidence="1" id="KW-0677">Repeat</keyword>
<dbReference type="InterPro" id="IPR011990">
    <property type="entry name" value="TPR-like_helical_dom_sf"/>
</dbReference>
<evidence type="ECO:0000256" key="2">
    <source>
        <dbReference type="ARBA" id="ARBA00022803"/>
    </source>
</evidence>
<protein>
    <recommendedName>
        <fullName evidence="4">MalT-like TPR region domain-containing protein</fullName>
    </recommendedName>
</protein>
<keyword evidence="2" id="KW-0802">TPR repeat</keyword>
<dbReference type="VEuPathDB" id="CryptoDB:Cvel_28488"/>
<dbReference type="InterPro" id="IPR019734">
    <property type="entry name" value="TPR_rpt"/>
</dbReference>
<proteinExistence type="predicted"/>
<evidence type="ECO:0000256" key="1">
    <source>
        <dbReference type="ARBA" id="ARBA00022737"/>
    </source>
</evidence>
<evidence type="ECO:0008006" key="4">
    <source>
        <dbReference type="Google" id="ProtNLM"/>
    </source>
</evidence>